<evidence type="ECO:0000313" key="2">
    <source>
        <dbReference type="Proteomes" id="UP000823912"/>
    </source>
</evidence>
<comment type="caution">
    <text evidence="1">The sequence shown here is derived from an EMBL/GenBank/DDBJ whole genome shotgun (WGS) entry which is preliminary data.</text>
</comment>
<organism evidence="1 2">
    <name type="scientific">Candidatus Pullilachnospira gallistercoris</name>
    <dbReference type="NCBI Taxonomy" id="2840911"/>
    <lineage>
        <taxon>Bacteria</taxon>
        <taxon>Bacillati</taxon>
        <taxon>Bacillota</taxon>
        <taxon>Clostridia</taxon>
        <taxon>Lachnospirales</taxon>
        <taxon>Lachnospiraceae</taxon>
        <taxon>Lachnospiraceae incertae sedis</taxon>
        <taxon>Candidatus Pullilachnospira</taxon>
    </lineage>
</organism>
<dbReference type="EMBL" id="DVHM01000053">
    <property type="protein sequence ID" value="HIR70322.1"/>
    <property type="molecule type" value="Genomic_DNA"/>
</dbReference>
<sequence length="144" mass="16114">MTQNKKNVMVLIVLAALALVCGALLYLDPTGMRSCTTGQLEREFASRARQFLGDQGKITILQESNDDVIVFFCCNASRTSGLIQIHEKASLSLPNRWERSSRETQITRDDGIEHTESFPRADNTYGSVYVSLGDRDTEPTLRLE</sequence>
<dbReference type="AlphaFoldDB" id="A0A9D1JAD4"/>
<dbReference type="Proteomes" id="UP000823912">
    <property type="component" value="Unassembled WGS sequence"/>
</dbReference>
<name>A0A9D1JAD4_9FIRM</name>
<accession>A0A9D1JAD4</accession>
<reference evidence="1" key="1">
    <citation type="submission" date="2020-10" db="EMBL/GenBank/DDBJ databases">
        <authorList>
            <person name="Gilroy R."/>
        </authorList>
    </citation>
    <scope>NUCLEOTIDE SEQUENCE</scope>
    <source>
        <strain evidence="1">ChiSjej5B23-6657</strain>
    </source>
</reference>
<reference evidence="1" key="2">
    <citation type="journal article" date="2021" name="PeerJ">
        <title>Extensive microbial diversity within the chicken gut microbiome revealed by metagenomics and culture.</title>
        <authorList>
            <person name="Gilroy R."/>
            <person name="Ravi A."/>
            <person name="Getino M."/>
            <person name="Pursley I."/>
            <person name="Horton D.L."/>
            <person name="Alikhan N.F."/>
            <person name="Baker D."/>
            <person name="Gharbi K."/>
            <person name="Hall N."/>
            <person name="Watson M."/>
            <person name="Adriaenssens E.M."/>
            <person name="Foster-Nyarko E."/>
            <person name="Jarju S."/>
            <person name="Secka A."/>
            <person name="Antonio M."/>
            <person name="Oren A."/>
            <person name="Chaudhuri R.R."/>
            <person name="La Ragione R."/>
            <person name="Hildebrand F."/>
            <person name="Pallen M.J."/>
        </authorList>
    </citation>
    <scope>NUCLEOTIDE SEQUENCE</scope>
    <source>
        <strain evidence="1">ChiSjej5B23-6657</strain>
    </source>
</reference>
<protein>
    <submittedName>
        <fullName evidence="1">Uncharacterized protein</fullName>
    </submittedName>
</protein>
<evidence type="ECO:0000313" key="1">
    <source>
        <dbReference type="EMBL" id="HIR70322.1"/>
    </source>
</evidence>
<proteinExistence type="predicted"/>
<gene>
    <name evidence="1" type="ORF">IAA55_03480</name>
</gene>